<evidence type="ECO:0000313" key="1">
    <source>
        <dbReference type="EMBL" id="KAI3819431.1"/>
    </source>
</evidence>
<gene>
    <name evidence="1" type="ORF">L1987_13266</name>
</gene>
<name>A0ACB9JI80_9ASTR</name>
<comment type="caution">
    <text evidence="1">The sequence shown here is derived from an EMBL/GenBank/DDBJ whole genome shotgun (WGS) entry which is preliminary data.</text>
</comment>
<protein>
    <submittedName>
        <fullName evidence="1">Uncharacterized protein</fullName>
    </submittedName>
</protein>
<reference evidence="2" key="1">
    <citation type="journal article" date="2022" name="Mol. Ecol. Resour.">
        <title>The genomes of chicory, endive, great burdock and yacon provide insights into Asteraceae palaeo-polyploidization history and plant inulin production.</title>
        <authorList>
            <person name="Fan W."/>
            <person name="Wang S."/>
            <person name="Wang H."/>
            <person name="Wang A."/>
            <person name="Jiang F."/>
            <person name="Liu H."/>
            <person name="Zhao H."/>
            <person name="Xu D."/>
            <person name="Zhang Y."/>
        </authorList>
    </citation>
    <scope>NUCLEOTIDE SEQUENCE [LARGE SCALE GENOMIC DNA]</scope>
    <source>
        <strain evidence="2">cv. Yunnan</strain>
    </source>
</reference>
<organism evidence="1 2">
    <name type="scientific">Smallanthus sonchifolius</name>
    <dbReference type="NCBI Taxonomy" id="185202"/>
    <lineage>
        <taxon>Eukaryota</taxon>
        <taxon>Viridiplantae</taxon>
        <taxon>Streptophyta</taxon>
        <taxon>Embryophyta</taxon>
        <taxon>Tracheophyta</taxon>
        <taxon>Spermatophyta</taxon>
        <taxon>Magnoliopsida</taxon>
        <taxon>eudicotyledons</taxon>
        <taxon>Gunneridae</taxon>
        <taxon>Pentapetalae</taxon>
        <taxon>asterids</taxon>
        <taxon>campanulids</taxon>
        <taxon>Asterales</taxon>
        <taxon>Asteraceae</taxon>
        <taxon>Asteroideae</taxon>
        <taxon>Heliantheae alliance</taxon>
        <taxon>Millerieae</taxon>
        <taxon>Smallanthus</taxon>
    </lineage>
</organism>
<sequence length="162" mass="18628">MKSEFKKVENTYKEKINCLKKEISLLKHEQTNLETQIDDLLVKLKATRAEMAEQKVHVEKYEFSSKRLQRLLDIQVHEKVKTGLGYNNDQYKSVPPTDYIAIHEPSFNVANLDITNRNLDPSTNEPFVEDCTTSSEYESTCSDHNETSAAPSEAVLNRMEES</sequence>
<keyword evidence="2" id="KW-1185">Reference proteome</keyword>
<evidence type="ECO:0000313" key="2">
    <source>
        <dbReference type="Proteomes" id="UP001056120"/>
    </source>
</evidence>
<accession>A0ACB9JI80</accession>
<reference evidence="1 2" key="2">
    <citation type="journal article" date="2022" name="Mol. Ecol. Resour.">
        <title>The genomes of chicory, endive, great burdock and yacon provide insights into Asteraceae paleo-polyploidization history and plant inulin production.</title>
        <authorList>
            <person name="Fan W."/>
            <person name="Wang S."/>
            <person name="Wang H."/>
            <person name="Wang A."/>
            <person name="Jiang F."/>
            <person name="Liu H."/>
            <person name="Zhao H."/>
            <person name="Xu D."/>
            <person name="Zhang Y."/>
        </authorList>
    </citation>
    <scope>NUCLEOTIDE SEQUENCE [LARGE SCALE GENOMIC DNA]</scope>
    <source>
        <strain evidence="2">cv. Yunnan</strain>
        <tissue evidence="1">Leaves</tissue>
    </source>
</reference>
<proteinExistence type="predicted"/>
<dbReference type="EMBL" id="CM042021">
    <property type="protein sequence ID" value="KAI3819431.1"/>
    <property type="molecule type" value="Genomic_DNA"/>
</dbReference>
<dbReference type="Proteomes" id="UP001056120">
    <property type="component" value="Linkage Group LG04"/>
</dbReference>